<feature type="transmembrane region" description="Helical" evidence="1">
    <location>
        <begin position="830"/>
        <end position="849"/>
    </location>
</feature>
<feature type="domain" description="CUB-like" evidence="3">
    <location>
        <begin position="40"/>
        <end position="138"/>
    </location>
</feature>
<name>E3N3W3_CAERE</name>
<dbReference type="Proteomes" id="UP000008281">
    <property type="component" value="Unassembled WGS sequence"/>
</dbReference>
<feature type="chain" id="PRO_5003177905" description="CUB-like domain-containing protein" evidence="2">
    <location>
        <begin position="21"/>
        <end position="851"/>
    </location>
</feature>
<sequence length="851" mass="94545">MTFYIINLNFFIFLISICSGLSLNCTSIPQSDQVAGKQLSVPNGAAMPVLLPANFNCIYTISPPLMVYAKVLVENKLKGVNDVIIVRDTLGKSTIINSKSNFIALFTVFPNTITTIQVTTKSVQMNSMFLLNISFEKMPTPISRLLETGTNTMNYRILNETQVELSGRQLVTYQTTDRITVTLANSLNRDDIFNNFYVVDGDFHYPTVIQRVSDFNQCGNQCYRSQTSTVTIVGLDEYTDESSVILMPTSESEVYDEVTAMTLYDSENYFDITNRTGNFGSKTSNVAYVILSKDSDGIVILNFEFTQITPGMVAKAVAGPPNSASKVLVDFTQNSNTFPVKLDSYCLILSLQKKNMLIYSISFTFLLVFSSFWGLSEELDCTQVPVNDQSAGKVLYIPDNQNTSVLLPSNFNCSYVINPPKLTYAQITVTNNLKGVNDIIIVTDGQQKTTKVNRNNPSTVVFYVFPQTSTTVDVQSFDDTSRFQMTVSYIALPAPQQRALQKGENLNYLSLSSIQRKPLSLSGDGTITLTIARSNYSSDVFTNYFVIDGDINNPRSIRRLDDFTLSNFNTSSNVITVVGLDDVVSHSSIILTTSSDLAGFTKFAGVSVDGSSGIVHVSATYGQKIGVIIVAKDIQQLVLNKMEIGESSSCSSIAVTGSPTVNSKTLMNFHTDQYTLPQLFPYPYLSIIVENCDVRFSFSTSLPPNYYQLDSDRSGFIYSPIFFNSETTNGYVNLTFGKRRYRIQEELFFQLIVYTGDEKKQFVVDVDRAMLTSNSELDINIYDSDWRKTLSTVITGNQEGTRSRAFGSYLNVQMSGYTSAKLHWQLSSSIVSVFGIHSITLIVALILMISY</sequence>
<dbReference type="PANTHER" id="PTHR21447:SF9">
    <property type="entry name" value="CUB-LIKE DOMAIN-CONTAINING PROTEIN"/>
    <property type="match status" value="1"/>
</dbReference>
<gene>
    <name evidence="4" type="ORF">CRE_24701</name>
</gene>
<evidence type="ECO:0000259" key="3">
    <source>
        <dbReference type="Pfam" id="PF02408"/>
    </source>
</evidence>
<proteinExistence type="predicted"/>
<dbReference type="InterPro" id="IPR003366">
    <property type="entry name" value="CUB-like_dom"/>
</dbReference>
<dbReference type="PANTHER" id="PTHR21447">
    <property type="entry name" value="RING-TYPE DOMAIN-CONTAINING PROTEIN-RELATED"/>
    <property type="match status" value="1"/>
</dbReference>
<dbReference type="eggNOG" id="ENOG502TFX8">
    <property type="taxonomic scope" value="Eukaryota"/>
</dbReference>
<dbReference type="OMA" id="QMNSMFL"/>
<feature type="signal peptide" evidence="2">
    <location>
        <begin position="1"/>
        <end position="20"/>
    </location>
</feature>
<keyword evidence="2" id="KW-0732">Signal</keyword>
<keyword evidence="1" id="KW-1133">Transmembrane helix</keyword>
<protein>
    <recommendedName>
        <fullName evidence="3">CUB-like domain-containing protein</fullName>
    </recommendedName>
</protein>
<evidence type="ECO:0000313" key="5">
    <source>
        <dbReference type="Proteomes" id="UP000008281"/>
    </source>
</evidence>
<evidence type="ECO:0000256" key="1">
    <source>
        <dbReference type="SAM" id="Phobius"/>
    </source>
</evidence>
<keyword evidence="5" id="KW-1185">Reference proteome</keyword>
<keyword evidence="1" id="KW-0472">Membrane</keyword>
<dbReference type="GO" id="GO:0045121">
    <property type="term" value="C:membrane raft"/>
    <property type="evidence" value="ECO:0007669"/>
    <property type="project" value="TreeGrafter"/>
</dbReference>
<dbReference type="Pfam" id="PF02408">
    <property type="entry name" value="CUB_2"/>
    <property type="match status" value="2"/>
</dbReference>
<dbReference type="EMBL" id="DS268522">
    <property type="protein sequence ID" value="EFO85278.1"/>
    <property type="molecule type" value="Genomic_DNA"/>
</dbReference>
<dbReference type="AlphaFoldDB" id="E3N3W3"/>
<dbReference type="InParanoid" id="E3N3W3"/>
<evidence type="ECO:0000313" key="4">
    <source>
        <dbReference type="EMBL" id="EFO85278.1"/>
    </source>
</evidence>
<dbReference type="STRING" id="31234.E3N3W3"/>
<accession>E3N3W3</accession>
<keyword evidence="1" id="KW-0812">Transmembrane</keyword>
<feature type="domain" description="CUB-like" evidence="3">
    <location>
        <begin position="378"/>
        <end position="492"/>
    </location>
</feature>
<evidence type="ECO:0000256" key="2">
    <source>
        <dbReference type="SAM" id="SignalP"/>
    </source>
</evidence>
<dbReference type="OrthoDB" id="5843818at2759"/>
<dbReference type="GO" id="GO:0045087">
    <property type="term" value="P:innate immune response"/>
    <property type="evidence" value="ECO:0007669"/>
    <property type="project" value="TreeGrafter"/>
</dbReference>
<organism evidence="5">
    <name type="scientific">Caenorhabditis remanei</name>
    <name type="common">Caenorhabditis vulgaris</name>
    <dbReference type="NCBI Taxonomy" id="31234"/>
    <lineage>
        <taxon>Eukaryota</taxon>
        <taxon>Metazoa</taxon>
        <taxon>Ecdysozoa</taxon>
        <taxon>Nematoda</taxon>
        <taxon>Chromadorea</taxon>
        <taxon>Rhabditida</taxon>
        <taxon>Rhabditina</taxon>
        <taxon>Rhabditomorpha</taxon>
        <taxon>Rhabditoidea</taxon>
        <taxon>Rhabditidae</taxon>
        <taxon>Peloderinae</taxon>
        <taxon>Caenorhabditis</taxon>
    </lineage>
</organism>
<reference evidence="4" key="1">
    <citation type="submission" date="2007-07" db="EMBL/GenBank/DDBJ databases">
        <title>PCAP assembly of the Caenorhabditis remanei genome.</title>
        <authorList>
            <consortium name="The Caenorhabditis remanei Sequencing Consortium"/>
            <person name="Wilson R.K."/>
        </authorList>
    </citation>
    <scope>NUCLEOTIDE SEQUENCE [LARGE SCALE GENOMIC DNA]</scope>
    <source>
        <strain evidence="4">PB4641</strain>
    </source>
</reference>
<dbReference type="FunCoup" id="E3N3W3">
    <property type="interactions" value="1475"/>
</dbReference>
<dbReference type="HOGENOM" id="CLU_335316_0_0_1"/>